<dbReference type="InterPro" id="IPR011990">
    <property type="entry name" value="TPR-like_helical_dom_sf"/>
</dbReference>
<evidence type="ECO:0000256" key="1">
    <source>
        <dbReference type="ARBA" id="ARBA00022737"/>
    </source>
</evidence>
<proteinExistence type="predicted"/>
<dbReference type="InterPro" id="IPR056884">
    <property type="entry name" value="NPHP3-like_N"/>
</dbReference>
<sequence length="1361" mass="146567">MVSVRPAAGRPSASGVRRQGDEYQDLAAWIAAVELLDPNGDYDRVEIEARESAHVDDVVRRARAGQDCYTQLKWATSAASQIDFAFLTRRRASGSKSLLEKFLASWRLIRRDGSEPLMELATNRVLDPRDPLLAVVDSRTGLLSARGLSPRSQAAKRLAELVGHLGCEPDELLDLFDHLIFTVGVTVRSAQDQAKHAMRANGMRCDDRALRTAVSVVGAWVRDGRRVLTADNVRAEVKRLGLLGEDRPGGGQEASVKWWARSAYVEQIRDIAPVGGLRDRADELEELARFCDGESSYLWWQAGPWAGKSALLATFVLNPPAHCDVVSFFINAWQATQSDSGACATAFIDQLSALTGEEPPASMSGSARDGHWRRLLRAAADQANAKGRRLVLVIDGLDEDRGAGPGSGMLSVAALLPKSPIGGLRVIAASRATPALPDAVPADHPLRSCQVRQLIPSPHARDVGRWAKRELREQLAVDGAGRDVLGLITASLGGLNSADLGELTNRPHYELEALLDGVLGRTVGARTGVAGSLSFMHETLAAEAAERFGRALTTYQGWIHQWAGSYQDRGWPAETPQYLLHGYAHMLAAIPDLPRLVDAATDASRHDRLLHATGGDAVAHDEVLKAYEMAVGEGGTDLVFPARLAVRHRALASRNADLPSELPAIWVNLGQPDRAEALVRGISDLGGRGAALECMIDALAEKGDLEDAEALARRINIPSWRTSRLHLRLSEVAADRGDLARAARLLDSALIDVGQLDISPRARFLARVAVVRSALDDLESAMLLMEEAATATEEVSGWEDISHTEVSNVAVAFVKLGDLDRAERMVRGLLCPADIPAGLADLAVAARDCGLPNESRAAFAEATRAAQSLTDAYERGTALAALARSCIAAGDQEHARRLLHTALETVDAVDDELEQYLWLLEDLASLAGQMGAVAEAQAIIDRAYFLIDDEYERAQVARAWAVTGRLDQAEKISEELTRPHHRADLLAKMAALLVHDVPSEAERLALRAEEAARGNRHDHWRLLGALAAATASVGDEELAEAVARTVDPEHEQSAALTGIAAALNTLGGWSRAQKAAETAEASLAAISAQYVRDEQTVGLVTVLAAAGQLDGAERLAMTVFRPAYRIDALRAVAVASEPGQRAMALARKANELIDRLYRREERDYAFGDLAEAYAHAGERSDAEAAVNRIVNDIISDRATFEIAKAAVVIGDYATAETITRTIADEYVRDDAIAMTAEHLADTADLESASSLLHQIVDRGCRARVATAIAASAGKQGDWATAEQHLDQIDEQYLNRFLARLALTAAKAGDSARARRYLLRALPSADLTMFLPAIAAIDPATILFLARQAIAEAATKPQVHAT</sequence>
<organism evidence="3 4">
    <name type="scientific">Actinoplanes regularis</name>
    <dbReference type="NCBI Taxonomy" id="52697"/>
    <lineage>
        <taxon>Bacteria</taxon>
        <taxon>Bacillati</taxon>
        <taxon>Actinomycetota</taxon>
        <taxon>Actinomycetes</taxon>
        <taxon>Micromonosporales</taxon>
        <taxon>Micromonosporaceae</taxon>
        <taxon>Actinoplanes</taxon>
    </lineage>
</organism>
<keyword evidence="4" id="KW-1185">Reference proteome</keyword>
<accession>A0A239IAF0</accession>
<evidence type="ECO:0000259" key="2">
    <source>
        <dbReference type="Pfam" id="PF24883"/>
    </source>
</evidence>
<dbReference type="Pfam" id="PF24883">
    <property type="entry name" value="NPHP3_N"/>
    <property type="match status" value="1"/>
</dbReference>
<feature type="domain" description="Nephrocystin 3-like N-terminal" evidence="2">
    <location>
        <begin position="293"/>
        <end position="431"/>
    </location>
</feature>
<name>A0A239IAF0_9ACTN</name>
<keyword evidence="1" id="KW-0677">Repeat</keyword>
<dbReference type="Gene3D" id="1.25.40.10">
    <property type="entry name" value="Tetratricopeptide repeat domain"/>
    <property type="match status" value="4"/>
</dbReference>
<gene>
    <name evidence="3" type="ORF">SAMN06264365_12822</name>
</gene>
<protein>
    <recommendedName>
        <fullName evidence="2">Nephrocystin 3-like N-terminal domain-containing protein</fullName>
    </recommendedName>
</protein>
<dbReference type="EMBL" id="FZNR01000028">
    <property type="protein sequence ID" value="SNS90555.1"/>
    <property type="molecule type" value="Genomic_DNA"/>
</dbReference>
<evidence type="ECO:0000313" key="3">
    <source>
        <dbReference type="EMBL" id="SNS90555.1"/>
    </source>
</evidence>
<dbReference type="Proteomes" id="UP000198415">
    <property type="component" value="Unassembled WGS sequence"/>
</dbReference>
<reference evidence="3 4" key="1">
    <citation type="submission" date="2017-06" db="EMBL/GenBank/DDBJ databases">
        <authorList>
            <person name="Kim H.J."/>
            <person name="Triplett B.A."/>
        </authorList>
    </citation>
    <scope>NUCLEOTIDE SEQUENCE [LARGE SCALE GENOMIC DNA]</scope>
    <source>
        <strain evidence="3 4">DSM 43151</strain>
    </source>
</reference>
<evidence type="ECO:0000313" key="4">
    <source>
        <dbReference type="Proteomes" id="UP000198415"/>
    </source>
</evidence>